<dbReference type="EMBL" id="AUZZ01005677">
    <property type="protein sequence ID" value="EQD48685.1"/>
    <property type="molecule type" value="Genomic_DNA"/>
</dbReference>
<dbReference type="Pfam" id="PF08494">
    <property type="entry name" value="DEAD_assoc"/>
    <property type="match status" value="1"/>
</dbReference>
<dbReference type="GO" id="GO:0003677">
    <property type="term" value="F:DNA binding"/>
    <property type="evidence" value="ECO:0007669"/>
    <property type="project" value="TreeGrafter"/>
</dbReference>
<evidence type="ECO:0000313" key="2">
    <source>
        <dbReference type="EMBL" id="EQD48685.1"/>
    </source>
</evidence>
<gene>
    <name evidence="2" type="ORF">B2A_07895</name>
</gene>
<dbReference type="InterPro" id="IPR013701">
    <property type="entry name" value="Lhr-like_DEAD/DEAH_assoc"/>
</dbReference>
<dbReference type="AlphaFoldDB" id="T1B2V9"/>
<name>T1B2V9_9ZZZZ</name>
<accession>T1B2V9</accession>
<dbReference type="InterPro" id="IPR052511">
    <property type="entry name" value="ATP-dep_Helicase"/>
</dbReference>
<dbReference type="GO" id="GO:0016887">
    <property type="term" value="F:ATP hydrolysis activity"/>
    <property type="evidence" value="ECO:0007669"/>
    <property type="project" value="TreeGrafter"/>
</dbReference>
<proteinExistence type="predicted"/>
<dbReference type="GO" id="GO:0005524">
    <property type="term" value="F:ATP binding"/>
    <property type="evidence" value="ECO:0007669"/>
    <property type="project" value="InterPro"/>
</dbReference>
<evidence type="ECO:0000259" key="1">
    <source>
        <dbReference type="Pfam" id="PF08494"/>
    </source>
</evidence>
<keyword evidence="2" id="KW-0547">Nucleotide-binding</keyword>
<reference evidence="2" key="2">
    <citation type="journal article" date="2014" name="ISME J.">
        <title>Microbial stratification in low pH oxic and suboxic macroscopic growths along an acid mine drainage.</title>
        <authorList>
            <person name="Mendez-Garcia C."/>
            <person name="Mesa V."/>
            <person name="Sprenger R.R."/>
            <person name="Richter M."/>
            <person name="Diez M.S."/>
            <person name="Solano J."/>
            <person name="Bargiela R."/>
            <person name="Golyshina O.V."/>
            <person name="Manteca A."/>
            <person name="Ramos J.L."/>
            <person name="Gallego J.R."/>
            <person name="Llorente I."/>
            <person name="Martins Dos Santos V.A."/>
            <person name="Jensen O.N."/>
            <person name="Pelaez A.I."/>
            <person name="Sanchez J."/>
            <person name="Ferrer M."/>
        </authorList>
    </citation>
    <scope>NUCLEOTIDE SEQUENCE</scope>
</reference>
<protein>
    <submittedName>
        <fullName evidence="2">ATP-dependent RNA helicase</fullName>
    </submittedName>
</protein>
<feature type="domain" description="Lhr-like DEAD/H associated" evidence="1">
    <location>
        <begin position="163"/>
        <end position="328"/>
    </location>
</feature>
<organism evidence="2">
    <name type="scientific">mine drainage metagenome</name>
    <dbReference type="NCBI Taxonomy" id="410659"/>
    <lineage>
        <taxon>unclassified sequences</taxon>
        <taxon>metagenomes</taxon>
        <taxon>ecological metagenomes</taxon>
    </lineage>
</organism>
<comment type="caution">
    <text evidence="2">The sequence shown here is derived from an EMBL/GenBank/DDBJ whole genome shotgun (WGS) entry which is preliminary data.</text>
</comment>
<dbReference type="PANTHER" id="PTHR47962">
    <property type="entry name" value="ATP-DEPENDENT HELICASE LHR-RELATED-RELATED"/>
    <property type="match status" value="1"/>
</dbReference>
<reference evidence="2" key="1">
    <citation type="submission" date="2013-08" db="EMBL/GenBank/DDBJ databases">
        <authorList>
            <person name="Mendez C."/>
            <person name="Richter M."/>
            <person name="Ferrer M."/>
            <person name="Sanchez J."/>
        </authorList>
    </citation>
    <scope>NUCLEOTIDE SEQUENCE</scope>
</reference>
<dbReference type="GO" id="GO:0004386">
    <property type="term" value="F:helicase activity"/>
    <property type="evidence" value="ECO:0007669"/>
    <property type="project" value="UniProtKB-KW"/>
</dbReference>
<sequence length="491" mass="55855">MTKDFDDVVSFMAAHRHIVVHNNKLSMTNGTLLFYYRHLSFISENRSYMVRDAHTNRVISSLDERFVVNNIEDGAVFITKGLPWKVLSVEEDMILVEASDRFEAAVPDWSGADIPVFRPVAEKVFKFFEEGNLGKVKLADDVLRMKLDEFIGQQNRSVRLRSDSIMIEISGDHTAIYCALGTLANEALSRLLVYMLTARYGKSVVVKSTPYMIFFEFDEKVDFGSLIASIKPGKVEELLENAVKGSDLFRYEFVTVAKFFGVIDREASVSKSVAKRIIRMLEDTPVYRETMRELMHNYFDIGTLSEFLESIKGRRIIQTETDSLSVFATTLLEATYNAKELVLPITPSSVVLDSFIDSILEKSTTMLCTYCGFKFTRKLSQIKDLEKIECPSCMSPMVARYTDVRDGLIKKRIAGKRLSQNERGGLRELLNEASMFESYGGRAAVALSVYGIGLKSAGRILMMLKHDYRDLFIDLIDGQRQFIRTKKYWSA</sequence>
<keyword evidence="2" id="KW-0378">Hydrolase</keyword>
<keyword evidence="2" id="KW-0067">ATP-binding</keyword>
<dbReference type="PANTHER" id="PTHR47962:SF5">
    <property type="entry name" value="ATP-DEPENDENT HELICASE LHR-RELATED"/>
    <property type="match status" value="1"/>
</dbReference>
<keyword evidence="2" id="KW-0347">Helicase</keyword>